<dbReference type="EMBL" id="CP019791">
    <property type="protein sequence ID" value="AQT69425.1"/>
    <property type="molecule type" value="Genomic_DNA"/>
</dbReference>
<dbReference type="SUPFAM" id="SSF69318">
    <property type="entry name" value="Integrin alpha N-terminal domain"/>
    <property type="match status" value="1"/>
</dbReference>
<dbReference type="PANTHER" id="PTHR46769">
    <property type="entry name" value="POLYCYSTIC KIDNEY AND HEPATIC DISEASE 1 (AUTOSOMAL RECESSIVE)-LIKE 1"/>
    <property type="match status" value="1"/>
</dbReference>
<dbReference type="Pfam" id="PF17963">
    <property type="entry name" value="Big_9"/>
    <property type="match status" value="2"/>
</dbReference>
<sequence precursor="true">MKNYLYLIAVAVLTVSPAFAIPAGLVHHWNFDEGPDWHDDAFGAVSTAQAVADPVGGADLDLQNMTGAAFQSGRQYTCLEFNGTDQYLSSTADLSSSLSGTFSVAFWVRTQQSGNTTLAQSPAVVGASAGAGSIYIGSIDSQGRMLIAVNGQKLAVTDDPVNDGHWHHLTFTRDSSTGQTQVYVDGAINDEATGAQGQVNVAVDSIVKTDDSSSPRYFQGRLDELYIYETVLDPATIGTLIDNHAPKVWPTKTNGINTASFSTESVLFKSYDPEKDDLRVVSFTQPDHGSATYNGDGTFTYTADAGYSGNDSFTVTIEDQKGGFSKGKMNLTIFEDPGPDASKRTTVFDDFQPLQAAGSDISHNGMRVPRAIDWEGDGDNDILVGHSRSVWLYINNGSPANANFAAGVRVKAGGSNIYLGSGNLPITLADMTGDGVLDLVAVDNTRKVAVFENTAAAGQTPSYSSVQYARKTDGSYLVLTDQRFDAGDWDNDGLTDIITGSWSGGMNLYKNVGTASDARYENYETVLSGSYNLYPRIFDINRNGMSDFIRGINWGSVLYWFDPELNGGLNTGGTMVFTDPTGASVNMKSATDGAIVDFADYNGDGVYDALIGGHYGDKVYIAWGQAKTVADYISDLEAIYDANLSDLGIALEANSQALLNEVRTALSGIVANMQSATVNERQQMFQQYSQHVQKYDFLQMDDPLNVSYYHHVPSIAGQNLMTMHYMLPDTPTHRQNVADAVGLTGVHREIYLMCSLHVGDNQKATRGQIESVRDFMTWHPQELFPDAVLTLDHYYNDGRGGMVAHFTSTKNTFNWGEGNDSAEWDWDLQQPVNQVLYNDACRGDYFTFVMGHEVTHSLDGYVNSRANKDMRRRWGQFLVQGGGPDVIAGSNDWIDWNATKQHFKDTGLWNESTQTWDEAWDAYWATGPGSAWNEQASMRINIKFFLSAPQESLATQANHHWAHSEGRLIGAIDRFRRAVENDLDPLKANINEAVTFLDFVSAGLNKVVMYDTHGVTTPYRHAEYTIDHAWLERNDKGYITKVSIADRIYEFELDAKGIITGVNTNIYTLGDDKKAIYHGVKNVIDVLRNDSKLEGGSPSTLQSCTQPAHGTAVVNDNGTITYMPDAGYYGSDSFTYKVKDSDMTAGVELVVASDQGALMETFKSIGGSAVSDLTGSSKYPYSPDEVAVMQSFEAPTDRLDSYGVRMRAFLKPTVTGSYTFWIASDDNGSLLFSTDGKADSAVEVASVPGWTSSRSWTDYPEQQSAYFWLTAGNTYYIEALMKEGGGGDNLAVAWQGPGISRQVITGSKLKPYTEADYTGPTPDPITWATAPHSVGPTTVTMTAADVNDADGVEYFFTCTTNGQYDSAWQDDTTYTLTGLTPETEYQFSVKARDKSLWQNETQSSQTVSAVTSIAGDVDLDSDVDFTDFSLFAQWWLSSDCGLCSYADLNADNRVEVDDLVLLTGNWMRIDN</sequence>
<dbReference type="CDD" id="cd00063">
    <property type="entry name" value="FN3"/>
    <property type="match status" value="1"/>
</dbReference>
<dbReference type="InterPro" id="IPR013783">
    <property type="entry name" value="Ig-like_fold"/>
</dbReference>
<dbReference type="KEGG" id="alus:STSP2_02615"/>
<feature type="signal peptide" evidence="2">
    <location>
        <begin position="1"/>
        <end position="20"/>
    </location>
</feature>
<protein>
    <submittedName>
        <fullName evidence="4">PA14 domain protein</fullName>
    </submittedName>
</protein>
<evidence type="ECO:0000313" key="5">
    <source>
        <dbReference type="Proteomes" id="UP000189674"/>
    </source>
</evidence>
<organism evidence="4 5">
    <name type="scientific">Anaerohalosphaera lusitana</name>
    <dbReference type="NCBI Taxonomy" id="1936003"/>
    <lineage>
        <taxon>Bacteria</taxon>
        <taxon>Pseudomonadati</taxon>
        <taxon>Planctomycetota</taxon>
        <taxon>Phycisphaerae</taxon>
        <taxon>Sedimentisphaerales</taxon>
        <taxon>Anaerohalosphaeraceae</taxon>
        <taxon>Anaerohalosphaera</taxon>
    </lineage>
</organism>
<dbReference type="GO" id="GO:0000272">
    <property type="term" value="P:polysaccharide catabolic process"/>
    <property type="evidence" value="ECO:0007669"/>
    <property type="project" value="InterPro"/>
</dbReference>
<keyword evidence="5" id="KW-1185">Reference proteome</keyword>
<feature type="chain" id="PRO_5012821160" evidence="2">
    <location>
        <begin position="21"/>
        <end position="1471"/>
    </location>
</feature>
<dbReference type="InterPro" id="IPR036116">
    <property type="entry name" value="FN3_sf"/>
</dbReference>
<evidence type="ECO:0000256" key="2">
    <source>
        <dbReference type="SAM" id="SignalP"/>
    </source>
</evidence>
<proteinExistence type="predicted"/>
<dbReference type="InterPro" id="IPR003961">
    <property type="entry name" value="FN3_dom"/>
</dbReference>
<dbReference type="InterPro" id="IPR052387">
    <property type="entry name" value="Fibrocystin"/>
</dbReference>
<dbReference type="SUPFAM" id="SSF49265">
    <property type="entry name" value="Fibronectin type III"/>
    <property type="match status" value="1"/>
</dbReference>
<dbReference type="InterPro" id="IPR013517">
    <property type="entry name" value="FG-GAP"/>
</dbReference>
<dbReference type="Gene3D" id="2.60.40.3440">
    <property type="match status" value="2"/>
</dbReference>
<dbReference type="Gene3D" id="2.60.120.1560">
    <property type="match status" value="1"/>
</dbReference>
<dbReference type="Proteomes" id="UP000189674">
    <property type="component" value="Chromosome"/>
</dbReference>
<feature type="domain" description="PA14" evidence="3">
    <location>
        <begin position="1152"/>
        <end position="1308"/>
    </location>
</feature>
<accession>A0A1U9NNL6</accession>
<dbReference type="InterPro" id="IPR036439">
    <property type="entry name" value="Dockerin_dom_sf"/>
</dbReference>
<dbReference type="OrthoDB" id="41724at2"/>
<gene>
    <name evidence="4" type="ORF">STSP2_02615</name>
</gene>
<dbReference type="PANTHER" id="PTHR46769:SF2">
    <property type="entry name" value="FIBROCYSTIN-L ISOFORM 2 PRECURSOR-RELATED"/>
    <property type="match status" value="1"/>
</dbReference>
<dbReference type="Pfam" id="PF07691">
    <property type="entry name" value="PA14"/>
    <property type="match status" value="1"/>
</dbReference>
<evidence type="ECO:0000259" key="3">
    <source>
        <dbReference type="PROSITE" id="PS51820"/>
    </source>
</evidence>
<dbReference type="PROSITE" id="PS51820">
    <property type="entry name" value="PA14"/>
    <property type="match status" value="1"/>
</dbReference>
<evidence type="ECO:0000256" key="1">
    <source>
        <dbReference type="ARBA" id="ARBA00022729"/>
    </source>
</evidence>
<dbReference type="Pfam" id="PF13385">
    <property type="entry name" value="Laminin_G_3"/>
    <property type="match status" value="1"/>
</dbReference>
<dbReference type="Pfam" id="PF13517">
    <property type="entry name" value="FG-GAP_3"/>
    <property type="match status" value="1"/>
</dbReference>
<dbReference type="SUPFAM" id="SSF63446">
    <property type="entry name" value="Type I dockerin domain"/>
    <property type="match status" value="1"/>
</dbReference>
<dbReference type="InterPro" id="IPR011658">
    <property type="entry name" value="PA14_dom"/>
</dbReference>
<dbReference type="SUPFAM" id="SSF49899">
    <property type="entry name" value="Concanavalin A-like lectins/glucanases"/>
    <property type="match status" value="1"/>
</dbReference>
<name>A0A1U9NNL6_9BACT</name>
<keyword evidence="1 2" id="KW-0732">Signal</keyword>
<dbReference type="Gene3D" id="2.60.120.200">
    <property type="match status" value="1"/>
</dbReference>
<dbReference type="RefSeq" id="WP_146663112.1">
    <property type="nucleotide sequence ID" value="NZ_CP019791.1"/>
</dbReference>
<dbReference type="InterPro" id="IPR013320">
    <property type="entry name" value="ConA-like_dom_sf"/>
</dbReference>
<dbReference type="Gene3D" id="2.60.40.10">
    <property type="entry name" value="Immunoglobulins"/>
    <property type="match status" value="1"/>
</dbReference>
<dbReference type="STRING" id="1936003.STSP2_02615"/>
<dbReference type="InterPro" id="IPR037524">
    <property type="entry name" value="PA14/GLEYA"/>
</dbReference>
<reference evidence="5" key="1">
    <citation type="submission" date="2017-02" db="EMBL/GenBank/DDBJ databases">
        <title>Comparative genomics and description of representatives of a novel lineage of planctomycetes thriving in anoxic sediments.</title>
        <authorList>
            <person name="Spring S."/>
            <person name="Bunk B."/>
            <person name="Sproer C."/>
        </authorList>
    </citation>
    <scope>NUCLEOTIDE SEQUENCE [LARGE SCALE GENOMIC DNA]</scope>
    <source>
        <strain evidence="5">ST-NAGAB-D1</strain>
    </source>
</reference>
<dbReference type="Gene3D" id="1.10.1330.10">
    <property type="entry name" value="Dockerin domain"/>
    <property type="match status" value="1"/>
</dbReference>
<dbReference type="SUPFAM" id="SSF56988">
    <property type="entry name" value="Anthrax protective antigen"/>
    <property type="match status" value="1"/>
</dbReference>
<evidence type="ECO:0000313" key="4">
    <source>
        <dbReference type="EMBL" id="AQT69425.1"/>
    </source>
</evidence>
<dbReference type="InterPro" id="IPR028994">
    <property type="entry name" value="Integrin_alpha_N"/>
</dbReference>